<evidence type="ECO:0000313" key="2">
    <source>
        <dbReference type="Proteomes" id="UP000758603"/>
    </source>
</evidence>
<proteinExistence type="predicted"/>
<protein>
    <submittedName>
        <fullName evidence="1">Uncharacterized protein</fullName>
    </submittedName>
</protein>
<gene>
    <name evidence="1" type="ORF">BKA67DRAFT_695624</name>
</gene>
<dbReference type="Pfam" id="PF00106">
    <property type="entry name" value="adh_short"/>
    <property type="match status" value="1"/>
</dbReference>
<dbReference type="RefSeq" id="XP_045953694.1">
    <property type="nucleotide sequence ID" value="XM_046109311.1"/>
</dbReference>
<dbReference type="InterPro" id="IPR002347">
    <property type="entry name" value="SDR_fam"/>
</dbReference>
<reference evidence="1" key="1">
    <citation type="journal article" date="2021" name="Nat. Commun.">
        <title>Genetic determinants of endophytism in the Arabidopsis root mycobiome.</title>
        <authorList>
            <person name="Mesny F."/>
            <person name="Miyauchi S."/>
            <person name="Thiergart T."/>
            <person name="Pickel B."/>
            <person name="Atanasova L."/>
            <person name="Karlsson M."/>
            <person name="Huettel B."/>
            <person name="Barry K.W."/>
            <person name="Haridas S."/>
            <person name="Chen C."/>
            <person name="Bauer D."/>
            <person name="Andreopoulos W."/>
            <person name="Pangilinan J."/>
            <person name="LaButti K."/>
            <person name="Riley R."/>
            <person name="Lipzen A."/>
            <person name="Clum A."/>
            <person name="Drula E."/>
            <person name="Henrissat B."/>
            <person name="Kohler A."/>
            <person name="Grigoriev I.V."/>
            <person name="Martin F.M."/>
            <person name="Hacquard S."/>
        </authorList>
    </citation>
    <scope>NUCLEOTIDE SEQUENCE</scope>
    <source>
        <strain evidence="1">MPI-SDFR-AT-0073</strain>
    </source>
</reference>
<dbReference type="OrthoDB" id="7289984at2759"/>
<dbReference type="InterPro" id="IPR036291">
    <property type="entry name" value="NAD(P)-bd_dom_sf"/>
</dbReference>
<keyword evidence="2" id="KW-1185">Reference proteome</keyword>
<sequence length="272" mass="29379">MPSYVITGVSRGLGFEFLRQLSANTDNTIFGLVRDKATTDSKVQAELSGRQNIHIIEADQTDHEALKKAADYVAAATGGSIDYIIVNAAIASKWSSLADFGELSEDTPRLQRELIDTFNVNVVGPIDVFNVFVPLLLKGDTKKAIAISTGLADRDLTVEYDIDVAAPYAISKAALNMAIAKFSALYRSQGILFMAISPGVVNTDMNYSGETEAQQKKAGQLVSSFLKYQPNFKQADTPQDSVKSVLSVIENSSVEGGQAGAFLSHFGTKRWL</sequence>
<dbReference type="InterPro" id="IPR052184">
    <property type="entry name" value="SDR_enzymes"/>
</dbReference>
<dbReference type="PANTHER" id="PTHR45458">
    <property type="entry name" value="SHORT-CHAIN DEHYDROGENASE/REDUCTASE SDR"/>
    <property type="match status" value="1"/>
</dbReference>
<dbReference type="PRINTS" id="PR00081">
    <property type="entry name" value="GDHRDH"/>
</dbReference>
<dbReference type="GeneID" id="70138202"/>
<organism evidence="1 2">
    <name type="scientific">Truncatella angustata</name>
    <dbReference type="NCBI Taxonomy" id="152316"/>
    <lineage>
        <taxon>Eukaryota</taxon>
        <taxon>Fungi</taxon>
        <taxon>Dikarya</taxon>
        <taxon>Ascomycota</taxon>
        <taxon>Pezizomycotina</taxon>
        <taxon>Sordariomycetes</taxon>
        <taxon>Xylariomycetidae</taxon>
        <taxon>Amphisphaeriales</taxon>
        <taxon>Sporocadaceae</taxon>
        <taxon>Truncatella</taxon>
    </lineage>
</organism>
<dbReference type="Proteomes" id="UP000758603">
    <property type="component" value="Unassembled WGS sequence"/>
</dbReference>
<dbReference type="PANTHER" id="PTHR45458:SF3">
    <property type="entry name" value="CHAIN DEHYDROGENASE (ATSC), PUTATIVE-RELATED"/>
    <property type="match status" value="1"/>
</dbReference>
<comment type="caution">
    <text evidence="1">The sequence shown here is derived from an EMBL/GenBank/DDBJ whole genome shotgun (WGS) entry which is preliminary data.</text>
</comment>
<evidence type="ECO:0000313" key="1">
    <source>
        <dbReference type="EMBL" id="KAH6647180.1"/>
    </source>
</evidence>
<dbReference type="SUPFAM" id="SSF51735">
    <property type="entry name" value="NAD(P)-binding Rossmann-fold domains"/>
    <property type="match status" value="1"/>
</dbReference>
<dbReference type="GO" id="GO:0016616">
    <property type="term" value="F:oxidoreductase activity, acting on the CH-OH group of donors, NAD or NADP as acceptor"/>
    <property type="evidence" value="ECO:0007669"/>
    <property type="project" value="TreeGrafter"/>
</dbReference>
<dbReference type="Gene3D" id="3.40.50.720">
    <property type="entry name" value="NAD(P)-binding Rossmann-like Domain"/>
    <property type="match status" value="1"/>
</dbReference>
<name>A0A9P8UD57_9PEZI</name>
<accession>A0A9P8UD57</accession>
<dbReference type="AlphaFoldDB" id="A0A9P8UD57"/>
<dbReference type="EMBL" id="JAGPXC010000009">
    <property type="protein sequence ID" value="KAH6647180.1"/>
    <property type="molecule type" value="Genomic_DNA"/>
</dbReference>